<evidence type="ECO:0000313" key="2">
    <source>
        <dbReference type="Proteomes" id="UP000015105"/>
    </source>
</evidence>
<name>A0A453GSX0_AEGTS</name>
<reference evidence="2" key="1">
    <citation type="journal article" date="2014" name="Science">
        <title>Ancient hybridizations among the ancestral genomes of bread wheat.</title>
        <authorList>
            <consortium name="International Wheat Genome Sequencing Consortium,"/>
            <person name="Marcussen T."/>
            <person name="Sandve S.R."/>
            <person name="Heier L."/>
            <person name="Spannagl M."/>
            <person name="Pfeifer M."/>
            <person name="Jakobsen K.S."/>
            <person name="Wulff B.B."/>
            <person name="Steuernagel B."/>
            <person name="Mayer K.F."/>
            <person name="Olsen O.A."/>
        </authorList>
    </citation>
    <scope>NUCLEOTIDE SEQUENCE [LARGE SCALE GENOMIC DNA]</scope>
    <source>
        <strain evidence="2">cv. AL8/78</strain>
    </source>
</reference>
<dbReference type="EnsemblPlants" id="AET3Gv21191500.15">
    <property type="protein sequence ID" value="AET3Gv21191500.15"/>
    <property type="gene ID" value="AET3Gv21191500"/>
</dbReference>
<protein>
    <submittedName>
        <fullName evidence="1">Uncharacterized protein</fullName>
    </submittedName>
</protein>
<dbReference type="Gramene" id="AET3Gv21191500.15">
    <property type="protein sequence ID" value="AET3Gv21191500.15"/>
    <property type="gene ID" value="AET3Gv21191500"/>
</dbReference>
<dbReference type="AlphaFoldDB" id="A0A453GSX0"/>
<proteinExistence type="predicted"/>
<reference evidence="2" key="2">
    <citation type="journal article" date="2017" name="Nat. Plants">
        <title>The Aegilops tauschii genome reveals multiple impacts of transposons.</title>
        <authorList>
            <person name="Zhao G."/>
            <person name="Zou C."/>
            <person name="Li K."/>
            <person name="Wang K."/>
            <person name="Li T."/>
            <person name="Gao L."/>
            <person name="Zhang X."/>
            <person name="Wang H."/>
            <person name="Yang Z."/>
            <person name="Liu X."/>
            <person name="Jiang W."/>
            <person name="Mao L."/>
            <person name="Kong X."/>
            <person name="Jiao Y."/>
            <person name="Jia J."/>
        </authorList>
    </citation>
    <scope>NUCLEOTIDE SEQUENCE [LARGE SCALE GENOMIC DNA]</scope>
    <source>
        <strain evidence="2">cv. AL8/78</strain>
    </source>
</reference>
<evidence type="ECO:0000313" key="1">
    <source>
        <dbReference type="EnsemblPlants" id="AET3Gv21191500.15"/>
    </source>
</evidence>
<organism evidence="1 2">
    <name type="scientific">Aegilops tauschii subsp. strangulata</name>
    <name type="common">Goatgrass</name>
    <dbReference type="NCBI Taxonomy" id="200361"/>
    <lineage>
        <taxon>Eukaryota</taxon>
        <taxon>Viridiplantae</taxon>
        <taxon>Streptophyta</taxon>
        <taxon>Embryophyta</taxon>
        <taxon>Tracheophyta</taxon>
        <taxon>Spermatophyta</taxon>
        <taxon>Magnoliopsida</taxon>
        <taxon>Liliopsida</taxon>
        <taxon>Poales</taxon>
        <taxon>Poaceae</taxon>
        <taxon>BOP clade</taxon>
        <taxon>Pooideae</taxon>
        <taxon>Triticodae</taxon>
        <taxon>Triticeae</taxon>
        <taxon>Triticinae</taxon>
        <taxon>Aegilops</taxon>
    </lineage>
</organism>
<reference evidence="1" key="4">
    <citation type="submission" date="2019-03" db="UniProtKB">
        <authorList>
            <consortium name="EnsemblPlants"/>
        </authorList>
    </citation>
    <scope>IDENTIFICATION</scope>
</reference>
<keyword evidence="2" id="KW-1185">Reference proteome</keyword>
<dbReference type="Proteomes" id="UP000015105">
    <property type="component" value="Chromosome 3D"/>
</dbReference>
<reference evidence="1" key="3">
    <citation type="journal article" date="2017" name="Nature">
        <title>Genome sequence of the progenitor of the wheat D genome Aegilops tauschii.</title>
        <authorList>
            <person name="Luo M.C."/>
            <person name="Gu Y.Q."/>
            <person name="Puiu D."/>
            <person name="Wang H."/>
            <person name="Twardziok S.O."/>
            <person name="Deal K.R."/>
            <person name="Huo N."/>
            <person name="Zhu T."/>
            <person name="Wang L."/>
            <person name="Wang Y."/>
            <person name="McGuire P.E."/>
            <person name="Liu S."/>
            <person name="Long H."/>
            <person name="Ramasamy R.K."/>
            <person name="Rodriguez J.C."/>
            <person name="Van S.L."/>
            <person name="Yuan L."/>
            <person name="Wang Z."/>
            <person name="Xia Z."/>
            <person name="Xiao L."/>
            <person name="Anderson O.D."/>
            <person name="Ouyang S."/>
            <person name="Liang Y."/>
            <person name="Zimin A.V."/>
            <person name="Pertea G."/>
            <person name="Qi P."/>
            <person name="Bennetzen J.L."/>
            <person name="Dai X."/>
            <person name="Dawson M.W."/>
            <person name="Muller H.G."/>
            <person name="Kugler K."/>
            <person name="Rivarola-Duarte L."/>
            <person name="Spannagl M."/>
            <person name="Mayer K.F.X."/>
            <person name="Lu F.H."/>
            <person name="Bevan M.W."/>
            <person name="Leroy P."/>
            <person name="Li P."/>
            <person name="You F.M."/>
            <person name="Sun Q."/>
            <person name="Liu Z."/>
            <person name="Lyons E."/>
            <person name="Wicker T."/>
            <person name="Salzberg S.L."/>
            <person name="Devos K.M."/>
            <person name="Dvorak J."/>
        </authorList>
    </citation>
    <scope>NUCLEOTIDE SEQUENCE [LARGE SCALE GENOMIC DNA]</scope>
    <source>
        <strain evidence="1">cv. AL8/78</strain>
    </source>
</reference>
<accession>A0A453GSX0</accession>
<sequence length="150" mass="16477">MTASTWHHHSDDPYMATWSWPNQCVLDGFPPVLAKPVDSSPTAPSDICKVHRTRLQLRHLQHRSFFLRPRLCAASSSTTTIPSTMTTSNHGYITIGDLSIDHTTTSTATHRQQLQSTASVSSPASTPLPLWLRGGIKKAGRHQKGTQSPP</sequence>
<reference evidence="1" key="5">
    <citation type="journal article" date="2021" name="G3 (Bethesda)">
        <title>Aegilops tauschii genome assembly Aet v5.0 features greater sequence contiguity and improved annotation.</title>
        <authorList>
            <person name="Wang L."/>
            <person name="Zhu T."/>
            <person name="Rodriguez J.C."/>
            <person name="Deal K.R."/>
            <person name="Dubcovsky J."/>
            <person name="McGuire P.E."/>
            <person name="Lux T."/>
            <person name="Spannagl M."/>
            <person name="Mayer K.F.X."/>
            <person name="Baldrich P."/>
            <person name="Meyers B.C."/>
            <person name="Huo N."/>
            <person name="Gu Y.Q."/>
            <person name="Zhou H."/>
            <person name="Devos K.M."/>
            <person name="Bennetzen J.L."/>
            <person name="Unver T."/>
            <person name="Budak H."/>
            <person name="Gulick P.J."/>
            <person name="Galiba G."/>
            <person name="Kalapos B."/>
            <person name="Nelson D.R."/>
            <person name="Li P."/>
            <person name="You F.M."/>
            <person name="Luo M.C."/>
            <person name="Dvorak J."/>
        </authorList>
    </citation>
    <scope>NUCLEOTIDE SEQUENCE [LARGE SCALE GENOMIC DNA]</scope>
    <source>
        <strain evidence="1">cv. AL8/78</strain>
    </source>
</reference>